<name>A0A2M8LHC7_9BACT</name>
<keyword evidence="1" id="KW-0472">Membrane</keyword>
<dbReference type="PANTHER" id="PTHR23526">
    <property type="entry name" value="INTEGRAL MEMBRANE TRANSPORT PROTEIN-RELATED"/>
    <property type="match status" value="1"/>
</dbReference>
<dbReference type="Pfam" id="PF07690">
    <property type="entry name" value="MFS_1"/>
    <property type="match status" value="1"/>
</dbReference>
<keyword evidence="1" id="KW-1133">Transmembrane helix</keyword>
<proteinExistence type="predicted"/>
<feature type="transmembrane region" description="Helical" evidence="1">
    <location>
        <begin position="56"/>
        <end position="75"/>
    </location>
</feature>
<dbReference type="InterPro" id="IPR052528">
    <property type="entry name" value="Sugar_transport-like"/>
</dbReference>
<reference evidence="3" key="1">
    <citation type="submission" date="2017-09" db="EMBL/GenBank/DDBJ databases">
        <title>Depth-based differentiation of microbial function through sediment-hosted aquifers and enrichment of novel symbionts in the deep terrestrial subsurface.</title>
        <authorList>
            <person name="Probst A.J."/>
            <person name="Ladd B."/>
            <person name="Jarett J.K."/>
            <person name="Geller-Mcgrath D.E."/>
            <person name="Sieber C.M.K."/>
            <person name="Emerson J.B."/>
            <person name="Anantharaman K."/>
            <person name="Thomas B.C."/>
            <person name="Malmstrom R."/>
            <person name="Stieglmeier M."/>
            <person name="Klingl A."/>
            <person name="Woyke T."/>
            <person name="Ryan C.M."/>
            <person name="Banfield J.F."/>
        </authorList>
    </citation>
    <scope>NUCLEOTIDE SEQUENCE [LARGE SCALE GENOMIC DNA]</scope>
</reference>
<feature type="transmembrane region" description="Helical" evidence="1">
    <location>
        <begin position="118"/>
        <end position="138"/>
    </location>
</feature>
<dbReference type="InterPro" id="IPR011701">
    <property type="entry name" value="MFS"/>
</dbReference>
<dbReference type="SUPFAM" id="SSF103473">
    <property type="entry name" value="MFS general substrate transporter"/>
    <property type="match status" value="1"/>
</dbReference>
<dbReference type="PANTHER" id="PTHR23526:SF2">
    <property type="entry name" value="MAJOR FACILITATOR SUPERFAMILY (MFS) PROFILE DOMAIN-CONTAINING PROTEIN"/>
    <property type="match status" value="1"/>
</dbReference>
<comment type="caution">
    <text evidence="2">The sequence shown here is derived from an EMBL/GenBank/DDBJ whole genome shotgun (WGS) entry which is preliminary data.</text>
</comment>
<feature type="transmembrane region" description="Helical" evidence="1">
    <location>
        <begin position="187"/>
        <end position="209"/>
    </location>
</feature>
<dbReference type="GO" id="GO:0022857">
    <property type="term" value="F:transmembrane transporter activity"/>
    <property type="evidence" value="ECO:0007669"/>
    <property type="project" value="InterPro"/>
</dbReference>
<dbReference type="Gene3D" id="1.20.1250.20">
    <property type="entry name" value="MFS general substrate transporter like domains"/>
    <property type="match status" value="1"/>
</dbReference>
<feature type="transmembrane region" description="Helical" evidence="1">
    <location>
        <begin position="230"/>
        <end position="251"/>
    </location>
</feature>
<dbReference type="InterPro" id="IPR036259">
    <property type="entry name" value="MFS_trans_sf"/>
</dbReference>
<feature type="transmembrane region" description="Helical" evidence="1">
    <location>
        <begin position="33"/>
        <end position="50"/>
    </location>
</feature>
<evidence type="ECO:0000313" key="2">
    <source>
        <dbReference type="EMBL" id="PJE76851.1"/>
    </source>
</evidence>
<feature type="transmembrane region" description="Helical" evidence="1">
    <location>
        <begin position="159"/>
        <end position="181"/>
    </location>
</feature>
<evidence type="ECO:0000313" key="3">
    <source>
        <dbReference type="Proteomes" id="UP000231436"/>
    </source>
</evidence>
<dbReference type="Proteomes" id="UP000231436">
    <property type="component" value="Unassembled WGS sequence"/>
</dbReference>
<gene>
    <name evidence="2" type="ORF">COV05_02395</name>
</gene>
<evidence type="ECO:0008006" key="4">
    <source>
        <dbReference type="Google" id="ProtNLM"/>
    </source>
</evidence>
<feature type="transmembrane region" description="Helical" evidence="1">
    <location>
        <begin position="263"/>
        <end position="281"/>
    </location>
</feature>
<keyword evidence="1" id="KW-0812">Transmembrane</keyword>
<sequence>MPITHPKTSFPFRHHRHSLAHGAALPALATNRLLSFMASSIVGVFLPIFLYEFFDLSVTAVLLWYAVNFAVKFPFQVWAAQIFSKIGLVSSMVIGTFGIMIFYWVFFLLDSGSSVNPFVLMGVGIFGLMIVSSFYWSPFNIDFAEFSPKEKRGVSLAKLYSLQQLVTVIAPVIAGWVILTYGFRVNFFLGLILSGISVIPLFFLPTFSVKYEFGFYESFKRLFSKRFRSMSLSMMAYGAENIVGVVIWPIFLFAIFDGQYLEIGTFAAIIVIIGLVFELVVGKETDRFSPGKMLKFGTGVYALGWVWKGLVDTVLGVFAASTFHNFGAILLRTPMDTLMYEQAADSGHYIDEYTVLREIALGLGRVLMLMFLILVTSLFTLGASFFVAAFVSLGINWLVGYKAES</sequence>
<evidence type="ECO:0000256" key="1">
    <source>
        <dbReference type="SAM" id="Phobius"/>
    </source>
</evidence>
<feature type="transmembrane region" description="Helical" evidence="1">
    <location>
        <begin position="366"/>
        <end position="399"/>
    </location>
</feature>
<protein>
    <recommendedName>
        <fullName evidence="4">Major facilitator superfamily (MFS) profile domain-containing protein</fullName>
    </recommendedName>
</protein>
<organism evidence="2 3">
    <name type="scientific">Candidatus Uhrbacteria bacterium CG10_big_fil_rev_8_21_14_0_10_48_16</name>
    <dbReference type="NCBI Taxonomy" id="1975038"/>
    <lineage>
        <taxon>Bacteria</taxon>
        <taxon>Candidatus Uhriibacteriota</taxon>
    </lineage>
</organism>
<feature type="transmembrane region" description="Helical" evidence="1">
    <location>
        <begin position="87"/>
        <end position="106"/>
    </location>
</feature>
<accession>A0A2M8LHC7</accession>
<dbReference type="AlphaFoldDB" id="A0A2M8LHC7"/>
<feature type="transmembrane region" description="Helical" evidence="1">
    <location>
        <begin position="314"/>
        <end position="331"/>
    </location>
</feature>
<dbReference type="EMBL" id="PFEU01000009">
    <property type="protein sequence ID" value="PJE76851.1"/>
    <property type="molecule type" value="Genomic_DNA"/>
</dbReference>